<feature type="coiled-coil region" evidence="1">
    <location>
        <begin position="3"/>
        <end position="79"/>
    </location>
</feature>
<evidence type="ECO:0000313" key="2">
    <source>
        <dbReference type="EMBL" id="EGT44309.1"/>
    </source>
</evidence>
<evidence type="ECO:0000313" key="3">
    <source>
        <dbReference type="Proteomes" id="UP000008068"/>
    </source>
</evidence>
<sequence>MPSLDFLADLSNAQANIEALQQQIRNDKIRIEELTRILAKANEKLAKNQDEYKVALDVIQKQEMQLEDLRKIRDLFEDAGIEGKEKNAPHPVVETGRITHELQLKVDLMNAILQENGDISMEKLRLVIGQLAADLRQDKDTLAGMVGNLPTTCPHSSGTMPNTLRINAQIGQITREICENNWKMEKLSSATEISSMLARNLKLIEQILALNPELVLAAVEEQHEIEQEEKLVKVSIRGPETA</sequence>
<dbReference type="InParanoid" id="G0P3R3"/>
<evidence type="ECO:0000256" key="1">
    <source>
        <dbReference type="SAM" id="Coils"/>
    </source>
</evidence>
<protein>
    <submittedName>
        <fullName evidence="2">Uncharacterized protein</fullName>
    </submittedName>
</protein>
<dbReference type="HOGENOM" id="CLU_1148047_0_0_1"/>
<keyword evidence="1" id="KW-0175">Coiled coil</keyword>
<dbReference type="AlphaFoldDB" id="G0P3R3"/>
<organism evidence="3">
    <name type="scientific">Caenorhabditis brenneri</name>
    <name type="common">Nematode worm</name>
    <dbReference type="NCBI Taxonomy" id="135651"/>
    <lineage>
        <taxon>Eukaryota</taxon>
        <taxon>Metazoa</taxon>
        <taxon>Ecdysozoa</taxon>
        <taxon>Nematoda</taxon>
        <taxon>Chromadorea</taxon>
        <taxon>Rhabditida</taxon>
        <taxon>Rhabditina</taxon>
        <taxon>Rhabditomorpha</taxon>
        <taxon>Rhabditoidea</taxon>
        <taxon>Rhabditidae</taxon>
        <taxon>Peloderinae</taxon>
        <taxon>Caenorhabditis</taxon>
    </lineage>
</organism>
<proteinExistence type="predicted"/>
<gene>
    <name evidence="2" type="ORF">CAEBREN_07430</name>
</gene>
<reference evidence="3" key="1">
    <citation type="submission" date="2011-07" db="EMBL/GenBank/DDBJ databases">
        <authorList>
            <consortium name="Caenorhabditis brenneri Sequencing and Analysis Consortium"/>
            <person name="Wilson R.K."/>
        </authorList>
    </citation>
    <scope>NUCLEOTIDE SEQUENCE [LARGE SCALE GENOMIC DNA]</scope>
    <source>
        <strain evidence="3">PB2801</strain>
    </source>
</reference>
<dbReference type="EMBL" id="GL380050">
    <property type="protein sequence ID" value="EGT44309.1"/>
    <property type="molecule type" value="Genomic_DNA"/>
</dbReference>
<dbReference type="Proteomes" id="UP000008068">
    <property type="component" value="Unassembled WGS sequence"/>
</dbReference>
<accession>G0P3R3</accession>
<keyword evidence="3" id="KW-1185">Reference proteome</keyword>
<name>G0P3R3_CAEBE</name>